<dbReference type="PANTHER" id="PTHR22946">
    <property type="entry name" value="DIENELACTONE HYDROLASE DOMAIN-CONTAINING PROTEIN-RELATED"/>
    <property type="match status" value="1"/>
</dbReference>
<gene>
    <name evidence="2" type="ORF">GXP67_32800</name>
</gene>
<dbReference type="InterPro" id="IPR029058">
    <property type="entry name" value="AB_hydrolase_fold"/>
</dbReference>
<dbReference type="AlphaFoldDB" id="A0A6C0GSJ0"/>
<feature type="domain" description="Acetyl xylan esterase" evidence="1">
    <location>
        <begin position="193"/>
        <end position="242"/>
    </location>
</feature>
<sequence length="403" mass="44352">MKPDFSIPARVILLLLYAVLLSTGNMRAQAIDTTMLCRGPYFTEAEGKEALMRFASTYQDLKGWEKRAEQIRQGILQGGRLTGFATKAPLKPIIHSKRVYQGYSVENVAFESLPGFFVTGNLYRPLKEQASYAAVLSPHGHGDNPRFKESVQKRCAALATMGAVVLSFDMVGYGESDQIKHTYSQVLTLQAINSMRAVDFLLSLPKVDPARIGVTGESGGGTQTFLLTALDKRIAVSVPVVMVSAHFFGGCNCESGMPIHKSKDHQTSNVEIAALAAPRPMMLISDGKDWTKNTPDVEYPYIRNIYRLYGKEDNVTYEHLAQEGHDYGISKRKAMYPFMAKHLGLSLQAITSGAGEIDESFIKLEPEQTLKVFDASHKKPAYAVKGEDAVTGLLTSVTNKKTK</sequence>
<evidence type="ECO:0000259" key="1">
    <source>
        <dbReference type="Pfam" id="PF05448"/>
    </source>
</evidence>
<accession>A0A6C0GSJ0</accession>
<dbReference type="Gene3D" id="3.40.50.1820">
    <property type="entry name" value="alpha/beta hydrolase"/>
    <property type="match status" value="1"/>
</dbReference>
<name>A0A6C0GSJ0_9BACT</name>
<dbReference type="KEGG" id="rhoz:GXP67_32800"/>
<dbReference type="InterPro" id="IPR008391">
    <property type="entry name" value="AXE1_dom"/>
</dbReference>
<dbReference type="Proteomes" id="UP000480178">
    <property type="component" value="Chromosome"/>
</dbReference>
<dbReference type="InterPro" id="IPR050261">
    <property type="entry name" value="FrsA_esterase"/>
</dbReference>
<evidence type="ECO:0000313" key="2">
    <source>
        <dbReference type="EMBL" id="QHT71095.1"/>
    </source>
</evidence>
<proteinExistence type="predicted"/>
<dbReference type="PANTHER" id="PTHR22946:SF8">
    <property type="entry name" value="ACETYL XYLAN ESTERASE DOMAIN-CONTAINING PROTEIN"/>
    <property type="match status" value="1"/>
</dbReference>
<reference evidence="2 3" key="1">
    <citation type="submission" date="2020-01" db="EMBL/GenBank/DDBJ databases">
        <authorList>
            <person name="Kim M.K."/>
        </authorList>
    </citation>
    <scope>NUCLEOTIDE SEQUENCE [LARGE SCALE GENOMIC DNA]</scope>
    <source>
        <strain evidence="2 3">172606-1</strain>
    </source>
</reference>
<dbReference type="Pfam" id="PF05448">
    <property type="entry name" value="AXE1"/>
    <property type="match status" value="1"/>
</dbReference>
<keyword evidence="3" id="KW-1185">Reference proteome</keyword>
<organism evidence="2 3">
    <name type="scientific">Rhodocytophaga rosea</name>
    <dbReference type="NCBI Taxonomy" id="2704465"/>
    <lineage>
        <taxon>Bacteria</taxon>
        <taxon>Pseudomonadati</taxon>
        <taxon>Bacteroidota</taxon>
        <taxon>Cytophagia</taxon>
        <taxon>Cytophagales</taxon>
        <taxon>Rhodocytophagaceae</taxon>
        <taxon>Rhodocytophaga</taxon>
    </lineage>
</organism>
<evidence type="ECO:0000313" key="3">
    <source>
        <dbReference type="Proteomes" id="UP000480178"/>
    </source>
</evidence>
<dbReference type="EMBL" id="CP048222">
    <property type="protein sequence ID" value="QHT71095.1"/>
    <property type="molecule type" value="Genomic_DNA"/>
</dbReference>
<protein>
    <submittedName>
        <fullName evidence="2">Acetylxylan esterase</fullName>
    </submittedName>
</protein>
<dbReference type="SUPFAM" id="SSF53474">
    <property type="entry name" value="alpha/beta-Hydrolases"/>
    <property type="match status" value="1"/>
</dbReference>